<sequence length="517" mass="59692">MEEYEKPRRLKRLSEISGSIDDKSNKSSSESEDLSEIISISSESEDSGSKSPKAKTKKPKVVKNKAPKLPKFNKLLDLNTNADDFEVEVFEDLRDAPLELHPKAGKMKKNSFLKKVQTKKDETSYNLAKSVMINKNSQDTLIVDNPVCIQGFITKNVTHNPREIFRDNLKNVINERKTTHLDNHEIFDKTVTDFPIKEDSMSKKDEENTKKNDENCKKLDESNKKFLESAAKENQFLIPDDKSDSKSSSLQKNYKIETSKLETQYDHQDPELNLNTNSNQTIKNKSYPSTSASSPVYVPRERQVISLFIDEEAEKSGDDHSQDTDEAEHDKNLEGLIDDSELDDYNKNANYSKHIKEMLEKEREELKLVANAEFKRRMPPPKFESIKRKKLPVKDEIPKKNQVFSKDDDDSDEEERFKLLKEMREIRSMRNLETKTLIIDERSNDFLKLIERSEAPRAVKTFLNSANAKSLQNPFSNESYTSNPFFKINKVEKNVGKNDAKQSVRARPKLLNVLRNK</sequence>
<dbReference type="OrthoDB" id="326801at2759"/>
<feature type="compositionally biased region" description="Basic and acidic residues" evidence="1">
    <location>
        <begin position="261"/>
        <end position="270"/>
    </location>
</feature>
<gene>
    <name evidence="2" type="ORF">SteCoe_1376</name>
</gene>
<feature type="region of interest" description="Disordered" evidence="1">
    <location>
        <begin position="1"/>
        <end position="66"/>
    </location>
</feature>
<proteinExistence type="predicted"/>
<feature type="region of interest" description="Disordered" evidence="1">
    <location>
        <begin position="261"/>
        <end position="296"/>
    </location>
</feature>
<evidence type="ECO:0000313" key="3">
    <source>
        <dbReference type="Proteomes" id="UP000187209"/>
    </source>
</evidence>
<organism evidence="2 3">
    <name type="scientific">Stentor coeruleus</name>
    <dbReference type="NCBI Taxonomy" id="5963"/>
    <lineage>
        <taxon>Eukaryota</taxon>
        <taxon>Sar</taxon>
        <taxon>Alveolata</taxon>
        <taxon>Ciliophora</taxon>
        <taxon>Postciliodesmatophora</taxon>
        <taxon>Heterotrichea</taxon>
        <taxon>Heterotrichida</taxon>
        <taxon>Stentoridae</taxon>
        <taxon>Stentor</taxon>
    </lineage>
</organism>
<feature type="compositionally biased region" description="Polar residues" evidence="1">
    <location>
        <begin position="273"/>
        <end position="294"/>
    </location>
</feature>
<comment type="caution">
    <text evidence="2">The sequence shown here is derived from an EMBL/GenBank/DDBJ whole genome shotgun (WGS) entry which is preliminary data.</text>
</comment>
<dbReference type="EMBL" id="MPUH01000014">
    <property type="protein sequence ID" value="OMJ95316.1"/>
    <property type="molecule type" value="Genomic_DNA"/>
</dbReference>
<keyword evidence="3" id="KW-1185">Reference proteome</keyword>
<name>A0A1R2D282_9CILI</name>
<dbReference type="AlphaFoldDB" id="A0A1R2D282"/>
<accession>A0A1R2D282</accession>
<feature type="compositionally biased region" description="Basic residues" evidence="1">
    <location>
        <begin position="52"/>
        <end position="66"/>
    </location>
</feature>
<dbReference type="Proteomes" id="UP000187209">
    <property type="component" value="Unassembled WGS sequence"/>
</dbReference>
<evidence type="ECO:0000256" key="1">
    <source>
        <dbReference type="SAM" id="MobiDB-lite"/>
    </source>
</evidence>
<evidence type="ECO:0000313" key="2">
    <source>
        <dbReference type="EMBL" id="OMJ95316.1"/>
    </source>
</evidence>
<reference evidence="2 3" key="1">
    <citation type="submission" date="2016-11" db="EMBL/GenBank/DDBJ databases">
        <title>The macronuclear genome of Stentor coeruleus: a giant cell with tiny introns.</title>
        <authorList>
            <person name="Slabodnick M."/>
            <person name="Ruby J.G."/>
            <person name="Reiff S.B."/>
            <person name="Swart E.C."/>
            <person name="Gosai S."/>
            <person name="Prabakaran S."/>
            <person name="Witkowska E."/>
            <person name="Larue G.E."/>
            <person name="Fisher S."/>
            <person name="Freeman R.M."/>
            <person name="Gunawardena J."/>
            <person name="Chu W."/>
            <person name="Stover N.A."/>
            <person name="Gregory B.D."/>
            <person name="Nowacki M."/>
            <person name="Derisi J."/>
            <person name="Roy S.W."/>
            <person name="Marshall W.F."/>
            <person name="Sood P."/>
        </authorList>
    </citation>
    <scope>NUCLEOTIDE SEQUENCE [LARGE SCALE GENOMIC DNA]</scope>
    <source>
        <strain evidence="2">WM001</strain>
    </source>
</reference>
<protein>
    <submittedName>
        <fullName evidence="2">Uncharacterized protein</fullName>
    </submittedName>
</protein>